<dbReference type="InterPro" id="IPR036465">
    <property type="entry name" value="vWFA_dom_sf"/>
</dbReference>
<dbReference type="PANTHER" id="PTHR10579:SF43">
    <property type="entry name" value="ZINC FINGER (C3HC4-TYPE RING FINGER) FAMILY PROTEIN"/>
    <property type="match status" value="1"/>
</dbReference>
<dbReference type="SMART" id="SM00327">
    <property type="entry name" value="VWA"/>
    <property type="match status" value="1"/>
</dbReference>
<dbReference type="Pfam" id="PF13519">
    <property type="entry name" value="VWA_2"/>
    <property type="match status" value="1"/>
</dbReference>
<proteinExistence type="predicted"/>
<dbReference type="Gene3D" id="3.40.50.410">
    <property type="entry name" value="von Willebrand factor, type A domain"/>
    <property type="match status" value="1"/>
</dbReference>
<dbReference type="SUPFAM" id="SSF53300">
    <property type="entry name" value="vWA-like"/>
    <property type="match status" value="1"/>
</dbReference>
<dbReference type="InterPro" id="IPR002035">
    <property type="entry name" value="VWF_A"/>
</dbReference>
<accession>A0A173XWE4</accession>
<evidence type="ECO:0000259" key="1">
    <source>
        <dbReference type="PROSITE" id="PS50234"/>
    </source>
</evidence>
<dbReference type="AlphaFoldDB" id="A0A173XWE4"/>
<dbReference type="Proteomes" id="UP000095594">
    <property type="component" value="Unassembled WGS sequence"/>
</dbReference>
<dbReference type="InterPro" id="IPR051266">
    <property type="entry name" value="CLCR"/>
</dbReference>
<evidence type="ECO:0000313" key="2">
    <source>
        <dbReference type="EMBL" id="CUN54905.1"/>
    </source>
</evidence>
<dbReference type="EMBL" id="CYZX01000001">
    <property type="protein sequence ID" value="CUN54905.1"/>
    <property type="molecule type" value="Genomic_DNA"/>
</dbReference>
<sequence>MAGELVLETKISDPYILCDDKEHVVKACLSVYASDEVKERLEGEKQINNGVDLCLLIDVSGSMFKIVGGETTPTGKKQIIDGVKYNIVTGGTTKLDIALEAVNKVVELLRPTDNVTVIAYDDTPHIIVQNLPGSDKERITEALEKCKDYSGNTNISEALKLGRLILNNNNNGKIKKMIFMTDGVPYGDTEEAGIRQAKLIAETGISIDCLGFGGSDVNFAFLEKLAKPSNGRTELINEPEEARDMFTELFENSTEVIITNAKLELTFPKYVRVTEHYKGTPEVAYLGKVVLDKERKATVNLVNIERNQEYKFYFLMTIPGRSSGDSSLEIMSAKLEYYIPKLYGNRNFFIVRNVSVDVGDNTSLVEKDGEVERGYYEAEIKKLEDEANIARERNDYNTAIKRYEWIINRYEELGNALAVNQYRALIDEFRENGTISIQAINNAGKTSTRPVNSATTTIKIDFPTNATLRRRRNR</sequence>
<reference evidence="2 3" key="1">
    <citation type="submission" date="2015-09" db="EMBL/GenBank/DDBJ databases">
        <authorList>
            <consortium name="Pathogen Informatics"/>
        </authorList>
    </citation>
    <scope>NUCLEOTIDE SEQUENCE [LARGE SCALE GENOMIC DNA]</scope>
    <source>
        <strain evidence="2 3">2789STDY5834856</strain>
    </source>
</reference>
<dbReference type="RefSeq" id="WP_055262861.1">
    <property type="nucleotide sequence ID" value="NZ_CABIXQ010000001.1"/>
</dbReference>
<gene>
    <name evidence="2" type="ORF">ERS852471_00117</name>
</gene>
<evidence type="ECO:0000313" key="3">
    <source>
        <dbReference type="Proteomes" id="UP000095594"/>
    </source>
</evidence>
<dbReference type="OrthoDB" id="9806395at2"/>
<organism evidence="2 3">
    <name type="scientific">Clostridium disporicum</name>
    <dbReference type="NCBI Taxonomy" id="84024"/>
    <lineage>
        <taxon>Bacteria</taxon>
        <taxon>Bacillati</taxon>
        <taxon>Bacillota</taxon>
        <taxon>Clostridia</taxon>
        <taxon>Eubacteriales</taxon>
        <taxon>Clostridiaceae</taxon>
        <taxon>Clostridium</taxon>
    </lineage>
</organism>
<protein>
    <submittedName>
        <fullName evidence="2">von willebrand factor type A</fullName>
    </submittedName>
</protein>
<feature type="domain" description="VWFA" evidence="1">
    <location>
        <begin position="52"/>
        <end position="249"/>
    </location>
</feature>
<name>A0A173XWE4_9CLOT</name>
<dbReference type="PANTHER" id="PTHR10579">
    <property type="entry name" value="CALCIUM-ACTIVATED CHLORIDE CHANNEL REGULATOR"/>
    <property type="match status" value="1"/>
</dbReference>
<dbReference type="PROSITE" id="PS50234">
    <property type="entry name" value="VWFA"/>
    <property type="match status" value="1"/>
</dbReference>